<evidence type="ECO:0000256" key="1">
    <source>
        <dbReference type="SAM" id="MobiDB-lite"/>
    </source>
</evidence>
<dbReference type="PANTHER" id="PTHR46445:SF3">
    <property type="entry name" value="RNA POLYMERASE II DEGRADATION FACTOR-LIKE PROTEIN (DUF1296)-RELATED"/>
    <property type="match status" value="1"/>
</dbReference>
<dbReference type="AlphaFoldDB" id="A0A6A1UF67"/>
<dbReference type="OrthoDB" id="762072at2759"/>
<sequence length="588" mass="65217">MERVYKSENVTAAPIRVIQLLYNAWFGNLLCKQMQHFQTTSLILNAHHSSFLSPWETAVRLIPYKCQPWTTSGEGILSLPVFNHLKELPRFKHILQPIADVCIAKEQQEPVDFESFFTHTIFHECCHGIGPHTITLPNGQNSTVRLIRDLIVILSTQLRSHLHQPRLWPNPPPLATVNFFKLCPQEEPPSDFVWYYPSTQELQELHSALEEAKADIVGLWALRFLIHQDLLPKGLLKSMYVSFLAGCFRSVRFGLQEAHGKGQALHFNWLYDKGAFLMHPDETFSVDFSKVEGAVESLSREILTIQAKGDKEAANLLLQKYSKMMPPLMGALQKLEDIQALGAGSISTPQPNPQTLPGASVATGPALPQHLAVHPYSQPSLPLGHFANMIGYPFLPQSYTYMPSAFQQAFAGNSNYHQSLAAVLPQYKNSVSVSSLPQSAAIASGYAFGSSTSIPGGNFPLNQPSAPTGTTVGYDDVISSQYKDSNHLISLQQQNDNSAMWVHGPGSRTVSALPSTYYGFQGQNQQPSGYRQGQQPSQHFGALGYPNFYHSQTGLSMEHQQQNQRDAALGGSQGQASKQSQQIWQNSY</sequence>
<protein>
    <submittedName>
        <fullName evidence="2">Nudix hydrolase 3</fullName>
    </submittedName>
</protein>
<dbReference type="Proteomes" id="UP000516437">
    <property type="component" value="Unassembled WGS sequence"/>
</dbReference>
<name>A0A6A1UF67_9ROSI</name>
<keyword evidence="3" id="KW-1185">Reference proteome</keyword>
<feature type="compositionally biased region" description="Polar residues" evidence="1">
    <location>
        <begin position="522"/>
        <end position="538"/>
    </location>
</feature>
<gene>
    <name evidence="2" type="ORF">CJ030_MR0G028237</name>
</gene>
<reference evidence="2 3" key="1">
    <citation type="journal article" date="2019" name="Plant Biotechnol. J.">
        <title>The red bayberry genome and genetic basis of sex determination.</title>
        <authorList>
            <person name="Jia H.M."/>
            <person name="Jia H.J."/>
            <person name="Cai Q.L."/>
            <person name="Wang Y."/>
            <person name="Zhao H.B."/>
            <person name="Yang W.F."/>
            <person name="Wang G.Y."/>
            <person name="Li Y.H."/>
            <person name="Zhan D.L."/>
            <person name="Shen Y.T."/>
            <person name="Niu Q.F."/>
            <person name="Chang L."/>
            <person name="Qiu J."/>
            <person name="Zhao L."/>
            <person name="Xie H.B."/>
            <person name="Fu W.Y."/>
            <person name="Jin J."/>
            <person name="Li X.W."/>
            <person name="Jiao Y."/>
            <person name="Zhou C.C."/>
            <person name="Tu T."/>
            <person name="Chai C.Y."/>
            <person name="Gao J.L."/>
            <person name="Fan L.J."/>
            <person name="van de Weg E."/>
            <person name="Wang J.Y."/>
            <person name="Gao Z.S."/>
        </authorList>
    </citation>
    <scope>NUCLEOTIDE SEQUENCE [LARGE SCALE GENOMIC DNA]</scope>
    <source>
        <tissue evidence="2">Leaves</tissue>
    </source>
</reference>
<feature type="compositionally biased region" description="Polar residues" evidence="1">
    <location>
        <begin position="549"/>
        <end position="565"/>
    </location>
</feature>
<accession>A0A6A1UF67</accession>
<feature type="region of interest" description="Disordered" evidence="1">
    <location>
        <begin position="522"/>
        <end position="588"/>
    </location>
</feature>
<organism evidence="2 3">
    <name type="scientific">Morella rubra</name>
    <name type="common">Chinese bayberry</name>
    <dbReference type="NCBI Taxonomy" id="262757"/>
    <lineage>
        <taxon>Eukaryota</taxon>
        <taxon>Viridiplantae</taxon>
        <taxon>Streptophyta</taxon>
        <taxon>Embryophyta</taxon>
        <taxon>Tracheophyta</taxon>
        <taxon>Spermatophyta</taxon>
        <taxon>Magnoliopsida</taxon>
        <taxon>eudicotyledons</taxon>
        <taxon>Gunneridae</taxon>
        <taxon>Pentapetalae</taxon>
        <taxon>rosids</taxon>
        <taxon>fabids</taxon>
        <taxon>Fagales</taxon>
        <taxon>Myricaceae</taxon>
        <taxon>Morella</taxon>
    </lineage>
</organism>
<dbReference type="GO" id="GO:0016787">
    <property type="term" value="F:hydrolase activity"/>
    <property type="evidence" value="ECO:0007669"/>
    <property type="project" value="UniProtKB-KW"/>
</dbReference>
<keyword evidence="2" id="KW-0378">Hydrolase</keyword>
<dbReference type="PANTHER" id="PTHR46445">
    <property type="entry name" value="RNA POLYMERASE II DEGRADATION FACTOR-LIKE PROTEIN (DUF1296)"/>
    <property type="match status" value="1"/>
</dbReference>
<feature type="compositionally biased region" description="Low complexity" evidence="1">
    <location>
        <begin position="567"/>
        <end position="582"/>
    </location>
</feature>
<dbReference type="EMBL" id="RXIC02000503">
    <property type="protein sequence ID" value="KAB1199029.1"/>
    <property type="molecule type" value="Genomic_DNA"/>
</dbReference>
<evidence type="ECO:0000313" key="2">
    <source>
        <dbReference type="EMBL" id="KAB1199029.1"/>
    </source>
</evidence>
<proteinExistence type="predicted"/>
<comment type="caution">
    <text evidence="2">The sequence shown here is derived from an EMBL/GenBank/DDBJ whole genome shotgun (WGS) entry which is preliminary data.</text>
</comment>
<evidence type="ECO:0000313" key="3">
    <source>
        <dbReference type="Proteomes" id="UP000516437"/>
    </source>
</evidence>